<feature type="compositionally biased region" description="Basic and acidic residues" evidence="1">
    <location>
        <begin position="605"/>
        <end position="625"/>
    </location>
</feature>
<evidence type="ECO:0000313" key="2">
    <source>
        <dbReference type="EMBL" id="PXF42186.1"/>
    </source>
</evidence>
<keyword evidence="3" id="KW-1185">Reference proteome</keyword>
<feature type="compositionally biased region" description="Pro residues" evidence="1">
    <location>
        <begin position="121"/>
        <end position="132"/>
    </location>
</feature>
<feature type="region of interest" description="Disordered" evidence="1">
    <location>
        <begin position="1"/>
        <end position="180"/>
    </location>
</feature>
<name>A0A2V3IJB2_9FLOR</name>
<dbReference type="OrthoDB" id="10475612at2759"/>
<dbReference type="STRING" id="448386.A0A2V3IJB2"/>
<evidence type="ECO:0008006" key="4">
    <source>
        <dbReference type="Google" id="ProtNLM"/>
    </source>
</evidence>
<dbReference type="EMBL" id="NBIV01000174">
    <property type="protein sequence ID" value="PXF42186.1"/>
    <property type="molecule type" value="Genomic_DNA"/>
</dbReference>
<protein>
    <recommendedName>
        <fullName evidence="4">Myb-like domain-containing protein</fullName>
    </recommendedName>
</protein>
<feature type="region of interest" description="Disordered" evidence="1">
    <location>
        <begin position="603"/>
        <end position="625"/>
    </location>
</feature>
<reference evidence="2 3" key="1">
    <citation type="journal article" date="2018" name="Mol. Biol. Evol.">
        <title>Analysis of the draft genome of the red seaweed Gracilariopsis chorda provides insights into genome size evolution in Rhodophyta.</title>
        <authorList>
            <person name="Lee J."/>
            <person name="Yang E.C."/>
            <person name="Graf L."/>
            <person name="Yang J.H."/>
            <person name="Qiu H."/>
            <person name="Zel Zion U."/>
            <person name="Chan C.X."/>
            <person name="Stephens T.G."/>
            <person name="Weber A.P.M."/>
            <person name="Boo G.H."/>
            <person name="Boo S.M."/>
            <person name="Kim K.M."/>
            <person name="Shin Y."/>
            <person name="Jung M."/>
            <person name="Lee S.J."/>
            <person name="Yim H.S."/>
            <person name="Lee J.H."/>
            <person name="Bhattacharya D."/>
            <person name="Yoon H.S."/>
        </authorList>
    </citation>
    <scope>NUCLEOTIDE SEQUENCE [LARGE SCALE GENOMIC DNA]</scope>
    <source>
        <strain evidence="2 3">SKKU-2015</strain>
        <tissue evidence="2">Whole body</tissue>
    </source>
</reference>
<accession>A0A2V3IJB2</accession>
<comment type="caution">
    <text evidence="2">The sequence shown here is derived from an EMBL/GenBank/DDBJ whole genome shotgun (WGS) entry which is preliminary data.</text>
</comment>
<feature type="compositionally biased region" description="Acidic residues" evidence="1">
    <location>
        <begin position="141"/>
        <end position="150"/>
    </location>
</feature>
<organism evidence="2 3">
    <name type="scientific">Gracilariopsis chorda</name>
    <dbReference type="NCBI Taxonomy" id="448386"/>
    <lineage>
        <taxon>Eukaryota</taxon>
        <taxon>Rhodophyta</taxon>
        <taxon>Florideophyceae</taxon>
        <taxon>Rhodymeniophycidae</taxon>
        <taxon>Gracilariales</taxon>
        <taxon>Gracilariaceae</taxon>
        <taxon>Gracilariopsis</taxon>
    </lineage>
</organism>
<feature type="compositionally biased region" description="Acidic residues" evidence="1">
    <location>
        <begin position="103"/>
        <end position="112"/>
    </location>
</feature>
<evidence type="ECO:0000313" key="3">
    <source>
        <dbReference type="Proteomes" id="UP000247409"/>
    </source>
</evidence>
<feature type="compositionally biased region" description="Basic and acidic residues" evidence="1">
    <location>
        <begin position="28"/>
        <end position="43"/>
    </location>
</feature>
<proteinExistence type="predicted"/>
<sequence length="625" mass="70537">MSARPRPCRRVSKRRRVEPFPSVTAEGFTRDELDSDDPAEHAPQHAKLHSSFAHLSDSLIPEEPHFEVDDLDSTDDDHFPPNQAATTLAEPQPIGFADVPFASEDEEDDPDFELNPAYALPSPPPSPPPGPLPFNLASFTSEDEEDDPDFDASGAIIHQPQPVQVQEVPKSSDSGPVTPSRDLTYAQFLQALNPSIASSPVPPEAFNQLLDDDDEFDYMREAANVQDDPLEFRNDLLVSRREVAQLLSERDIALRSQRKQRARRSASAAKPPAVPLSLPQNLVPAHAPIVAGGHACAAAPAPMPMRSLPLLPGTIMPLNPLSISHFQEQFKAFVQILAHVHANASKSFRMSDDGQSHQDTKQTLDRSERMLKRVVLNRQLSASYHDMLDKHVMHISRFSDELGYRAFEQCFRKENRRKSAYAIDGFESIEMFMSDCRTLPVEQLPSGAVARLDIVCRPHLKQALSTRKRQFTLTGAREGWFTWTAEDDRLLALTIAKYGREVGEYAKDLLPHRLEGDCQARVRHLSSRRCADNAVKRQVMHISAPLNQQEVALVQYGLQSFGSRVEDCDVWKRIQRELLPGRQWSLLQKLWLWRETRKKTKARYRAKESERKRALRDARKSATAQ</sequence>
<dbReference type="AlphaFoldDB" id="A0A2V3IJB2"/>
<feature type="compositionally biased region" description="Basic residues" evidence="1">
    <location>
        <begin position="1"/>
        <end position="16"/>
    </location>
</feature>
<feature type="region of interest" description="Disordered" evidence="1">
    <location>
        <begin position="255"/>
        <end position="274"/>
    </location>
</feature>
<gene>
    <name evidence="2" type="ORF">BWQ96_08106</name>
</gene>
<evidence type="ECO:0000256" key="1">
    <source>
        <dbReference type="SAM" id="MobiDB-lite"/>
    </source>
</evidence>
<feature type="compositionally biased region" description="Low complexity" evidence="1">
    <location>
        <begin position="159"/>
        <end position="169"/>
    </location>
</feature>
<dbReference type="Proteomes" id="UP000247409">
    <property type="component" value="Unassembled WGS sequence"/>
</dbReference>